<evidence type="ECO:0000313" key="1">
    <source>
        <dbReference type="EMBL" id="KMS58674.1"/>
    </source>
</evidence>
<keyword evidence="2" id="KW-1185">Reference proteome</keyword>
<protein>
    <submittedName>
        <fullName evidence="1">Uncharacterized protein</fullName>
    </submittedName>
</protein>
<proteinExistence type="predicted"/>
<reference evidence="1 2" key="1">
    <citation type="journal article" date="2015" name="G3 (Bethesda)">
        <title>Insights into Ongoing Evolution of the Hexachlorocyclohexane Catabolic Pathway from Comparative Genomics of Ten Sphingomonadaceae Strains.</title>
        <authorList>
            <person name="Pearce S.L."/>
            <person name="Oakeshott J.G."/>
            <person name="Pandey G."/>
        </authorList>
    </citation>
    <scope>NUCLEOTIDE SEQUENCE [LARGE SCALE GENOMIC DNA]</scope>
    <source>
        <strain evidence="1 2">LL01</strain>
    </source>
</reference>
<organism evidence="1 2">
    <name type="scientific">Sphingobium cupriresistens LL01</name>
    <dbReference type="NCBI Taxonomy" id="1420583"/>
    <lineage>
        <taxon>Bacteria</taxon>
        <taxon>Pseudomonadati</taxon>
        <taxon>Pseudomonadota</taxon>
        <taxon>Alphaproteobacteria</taxon>
        <taxon>Sphingomonadales</taxon>
        <taxon>Sphingomonadaceae</taxon>
        <taxon>Sphingobium</taxon>
    </lineage>
</organism>
<name>A0A0J7Y4A0_9SPHN</name>
<comment type="caution">
    <text evidence="1">The sequence shown here is derived from an EMBL/GenBank/DDBJ whole genome shotgun (WGS) entry which is preliminary data.</text>
</comment>
<dbReference type="EMBL" id="JACT01000001">
    <property type="protein sequence ID" value="KMS58674.1"/>
    <property type="molecule type" value="Genomic_DNA"/>
</dbReference>
<dbReference type="AlphaFoldDB" id="A0A0J7Y4A0"/>
<sequence length="31" mass="2958">MAVEADMGVGAILIGWGPTAAVAGRVCGVKG</sequence>
<gene>
    <name evidence="1" type="ORF">V473_02165</name>
</gene>
<dbReference type="Proteomes" id="UP000052232">
    <property type="component" value="Unassembled WGS sequence"/>
</dbReference>
<evidence type="ECO:0000313" key="2">
    <source>
        <dbReference type="Proteomes" id="UP000052232"/>
    </source>
</evidence>
<accession>A0A0J7Y4A0</accession>